<feature type="chain" id="PRO_5017358262" description="Ciliary neurotrophic factor" evidence="10">
    <location>
        <begin position="23"/>
        <end position="197"/>
    </location>
</feature>
<sequence length="197" mass="22402">MIFPVLFEVFSGLMLMLVEIQGTPVFSAAASLVPSSEQMNVTIKVLRLLKHETDTLFEEYVSNKLHSERNNSVPPEVPDVSVSGVSAEEKLQSVYSKTRLFTQHVHQVQLYHKEKFANTEPLKRLYAAVFNRCGYFVSSVQQLLRESDSAVPPSPPPLTVHHPHRFHIKVYGWAVLLRLQEWLTRVEQVLLTVKGHG</sequence>
<keyword evidence="6" id="KW-0221">Differentiation</keyword>
<reference evidence="11" key="1">
    <citation type="submission" date="2025-08" db="UniProtKB">
        <authorList>
            <consortium name="Ensembl"/>
        </authorList>
    </citation>
    <scope>IDENTIFICATION</scope>
</reference>
<dbReference type="SUPFAM" id="SSF47266">
    <property type="entry name" value="4-helical cytokines"/>
    <property type="match status" value="1"/>
</dbReference>
<feature type="signal peptide" evidence="10">
    <location>
        <begin position="1"/>
        <end position="22"/>
    </location>
</feature>
<dbReference type="GO" id="GO:0070120">
    <property type="term" value="P:ciliary neurotrophic factor-mediated signaling pathway"/>
    <property type="evidence" value="ECO:0007669"/>
    <property type="project" value="InterPro"/>
</dbReference>
<evidence type="ECO:0000313" key="12">
    <source>
        <dbReference type="Proteomes" id="UP000261520"/>
    </source>
</evidence>
<evidence type="ECO:0000256" key="1">
    <source>
        <dbReference type="ARBA" id="ARBA00004496"/>
    </source>
</evidence>
<proteinExistence type="inferred from homology"/>
<keyword evidence="8" id="KW-0339">Growth factor</keyword>
<keyword evidence="5" id="KW-0963">Cytoplasm</keyword>
<evidence type="ECO:0000256" key="3">
    <source>
        <dbReference type="ARBA" id="ARBA00015150"/>
    </source>
</evidence>
<evidence type="ECO:0000256" key="4">
    <source>
        <dbReference type="ARBA" id="ARBA00022473"/>
    </source>
</evidence>
<organism evidence="11 12">
    <name type="scientific">Periophthalmus magnuspinnatus</name>
    <dbReference type="NCBI Taxonomy" id="409849"/>
    <lineage>
        <taxon>Eukaryota</taxon>
        <taxon>Metazoa</taxon>
        <taxon>Chordata</taxon>
        <taxon>Craniata</taxon>
        <taxon>Vertebrata</taxon>
        <taxon>Euteleostomi</taxon>
        <taxon>Actinopterygii</taxon>
        <taxon>Neopterygii</taxon>
        <taxon>Teleostei</taxon>
        <taxon>Neoteleostei</taxon>
        <taxon>Acanthomorphata</taxon>
        <taxon>Gobiaria</taxon>
        <taxon>Gobiiformes</taxon>
        <taxon>Gobioidei</taxon>
        <taxon>Gobiidae</taxon>
        <taxon>Oxudercinae</taxon>
        <taxon>Periophthalmus</taxon>
    </lineage>
</organism>
<keyword evidence="10" id="KW-0732">Signal</keyword>
<reference evidence="11" key="2">
    <citation type="submission" date="2025-09" db="UniProtKB">
        <authorList>
            <consortium name="Ensembl"/>
        </authorList>
    </citation>
    <scope>IDENTIFICATION</scope>
</reference>
<dbReference type="PANTHER" id="PTHR15196:SF0">
    <property type="entry name" value="CILIARY NEUROTROPHIC FACTOR"/>
    <property type="match status" value="1"/>
</dbReference>
<dbReference type="PANTHER" id="PTHR15196">
    <property type="entry name" value="CILIARY NEUROTROPHIC FACTOR"/>
    <property type="match status" value="1"/>
</dbReference>
<keyword evidence="4" id="KW-0217">Developmental protein</keyword>
<evidence type="ECO:0000256" key="10">
    <source>
        <dbReference type="SAM" id="SignalP"/>
    </source>
</evidence>
<dbReference type="Ensembl" id="ENSPMGT00000013074.1">
    <property type="protein sequence ID" value="ENSPMGP00000012257.1"/>
    <property type="gene ID" value="ENSPMGG00000010112.1"/>
</dbReference>
<name>A0A3B4A5B1_9GOBI</name>
<dbReference type="GO" id="GO:0005737">
    <property type="term" value="C:cytoplasm"/>
    <property type="evidence" value="ECO:0007669"/>
    <property type="project" value="UniProtKB-SubCell"/>
</dbReference>
<evidence type="ECO:0000256" key="7">
    <source>
        <dbReference type="ARBA" id="ARBA00022902"/>
    </source>
</evidence>
<dbReference type="AlphaFoldDB" id="A0A3B4A5B1"/>
<evidence type="ECO:0000256" key="2">
    <source>
        <dbReference type="ARBA" id="ARBA00007988"/>
    </source>
</evidence>
<accession>A0A3B4A5B1</accession>
<dbReference type="GO" id="GO:0005127">
    <property type="term" value="F:ciliary neurotrophic factor receptor binding"/>
    <property type="evidence" value="ECO:0007669"/>
    <property type="project" value="InterPro"/>
</dbReference>
<dbReference type="GO" id="GO:0008083">
    <property type="term" value="F:growth factor activity"/>
    <property type="evidence" value="ECO:0007669"/>
    <property type="project" value="UniProtKB-KW"/>
</dbReference>
<comment type="subcellular location">
    <subcellularLocation>
        <location evidence="1">Cytoplasm</location>
    </subcellularLocation>
</comment>
<dbReference type="InterPro" id="IPR009079">
    <property type="entry name" value="4_helix_cytokine-like_core"/>
</dbReference>
<dbReference type="Gene3D" id="1.20.1250.10">
    <property type="match status" value="1"/>
</dbReference>
<comment type="function">
    <text evidence="9">CNTF is a survival factor for various neuronal cell types. Seems to prevent the degeneration of motor axons after axotomy.</text>
</comment>
<dbReference type="GO" id="GO:0043524">
    <property type="term" value="P:negative regulation of neuron apoptotic process"/>
    <property type="evidence" value="ECO:0007669"/>
    <property type="project" value="InterPro"/>
</dbReference>
<comment type="similarity">
    <text evidence="2">Belongs to the CNTF family.</text>
</comment>
<keyword evidence="12" id="KW-1185">Reference proteome</keyword>
<evidence type="ECO:0000256" key="6">
    <source>
        <dbReference type="ARBA" id="ARBA00022782"/>
    </source>
</evidence>
<dbReference type="InterPro" id="IPR000151">
    <property type="entry name" value="Ciliary_neurotrophic_fac_CNTF"/>
</dbReference>
<dbReference type="GO" id="GO:0007399">
    <property type="term" value="P:nervous system development"/>
    <property type="evidence" value="ECO:0007669"/>
    <property type="project" value="UniProtKB-KW"/>
</dbReference>
<evidence type="ECO:0000256" key="9">
    <source>
        <dbReference type="ARBA" id="ARBA00025427"/>
    </source>
</evidence>
<dbReference type="GO" id="GO:0030154">
    <property type="term" value="P:cell differentiation"/>
    <property type="evidence" value="ECO:0007669"/>
    <property type="project" value="UniProtKB-KW"/>
</dbReference>
<protein>
    <recommendedName>
        <fullName evidence="3">Ciliary neurotrophic factor</fullName>
    </recommendedName>
</protein>
<evidence type="ECO:0000313" key="11">
    <source>
        <dbReference type="Ensembl" id="ENSPMGP00000012257.1"/>
    </source>
</evidence>
<dbReference type="Proteomes" id="UP000261520">
    <property type="component" value="Unplaced"/>
</dbReference>
<evidence type="ECO:0000256" key="8">
    <source>
        <dbReference type="ARBA" id="ARBA00023030"/>
    </source>
</evidence>
<keyword evidence="7" id="KW-0524">Neurogenesis</keyword>
<evidence type="ECO:0000256" key="5">
    <source>
        <dbReference type="ARBA" id="ARBA00022490"/>
    </source>
</evidence>